<keyword evidence="1" id="KW-1133">Transmembrane helix</keyword>
<sequence length="78" mass="8589">MIRPNRASVATMRCPLSKTMLRLEMPIWLGSSSTPCELLCMNPEIRCPGFSSTSYWGGTWVPELVGFCVLVAVVLVVV</sequence>
<feature type="transmembrane region" description="Helical" evidence="1">
    <location>
        <begin position="60"/>
        <end position="77"/>
    </location>
</feature>
<keyword evidence="1" id="KW-0812">Transmembrane</keyword>
<accession>A0ABP0V4C8</accession>
<dbReference type="Proteomes" id="UP001497512">
    <property type="component" value="Chromosome 9"/>
</dbReference>
<name>A0ABP0V4C8_9BRYO</name>
<evidence type="ECO:0000313" key="3">
    <source>
        <dbReference type="Proteomes" id="UP001497512"/>
    </source>
</evidence>
<protein>
    <submittedName>
        <fullName evidence="2">Uncharacterized protein</fullName>
    </submittedName>
</protein>
<reference evidence="2" key="1">
    <citation type="submission" date="2024-02" db="EMBL/GenBank/DDBJ databases">
        <authorList>
            <consortium name="ELIXIR-Norway"/>
            <consortium name="Elixir Norway"/>
        </authorList>
    </citation>
    <scope>NUCLEOTIDE SEQUENCE</scope>
</reference>
<keyword evidence="3" id="KW-1185">Reference proteome</keyword>
<evidence type="ECO:0000256" key="1">
    <source>
        <dbReference type="SAM" id="Phobius"/>
    </source>
</evidence>
<proteinExistence type="predicted"/>
<organism evidence="2 3">
    <name type="scientific">Sphagnum troendelagicum</name>
    <dbReference type="NCBI Taxonomy" id="128251"/>
    <lineage>
        <taxon>Eukaryota</taxon>
        <taxon>Viridiplantae</taxon>
        <taxon>Streptophyta</taxon>
        <taxon>Embryophyta</taxon>
        <taxon>Bryophyta</taxon>
        <taxon>Sphagnophytina</taxon>
        <taxon>Sphagnopsida</taxon>
        <taxon>Sphagnales</taxon>
        <taxon>Sphagnaceae</taxon>
        <taxon>Sphagnum</taxon>
    </lineage>
</organism>
<dbReference type="EMBL" id="OZ019901">
    <property type="protein sequence ID" value="CAK9237446.1"/>
    <property type="molecule type" value="Genomic_DNA"/>
</dbReference>
<evidence type="ECO:0000313" key="2">
    <source>
        <dbReference type="EMBL" id="CAK9237446.1"/>
    </source>
</evidence>
<gene>
    <name evidence="2" type="ORF">CSSPTR1EN2_LOCUS23707</name>
</gene>
<keyword evidence="1" id="KW-0472">Membrane</keyword>